<evidence type="ECO:0000313" key="3">
    <source>
        <dbReference type="Proteomes" id="UP001183388"/>
    </source>
</evidence>
<proteinExistence type="predicted"/>
<dbReference type="InterPro" id="IPR004942">
    <property type="entry name" value="Roadblock/LAMTOR2_dom"/>
</dbReference>
<accession>A0ABU2L3E2</accession>
<dbReference type="PANTHER" id="PTHR36222">
    <property type="entry name" value="SERINE PROTEASE INHIBITOR RV3364C"/>
    <property type="match status" value="1"/>
</dbReference>
<protein>
    <submittedName>
        <fullName evidence="2">Roadblock/LC7 domain-containing protein</fullName>
    </submittedName>
</protein>
<dbReference type="EMBL" id="JAVREN010000004">
    <property type="protein sequence ID" value="MDT0306078.1"/>
    <property type="molecule type" value="Genomic_DNA"/>
</dbReference>
<evidence type="ECO:0000259" key="1">
    <source>
        <dbReference type="SMART" id="SM00960"/>
    </source>
</evidence>
<comment type="caution">
    <text evidence="2">The sequence shown here is derived from an EMBL/GenBank/DDBJ whole genome shotgun (WGS) entry which is preliminary data.</text>
</comment>
<dbReference type="Proteomes" id="UP001183388">
    <property type="component" value="Unassembled WGS sequence"/>
</dbReference>
<dbReference type="SUPFAM" id="SSF103196">
    <property type="entry name" value="Roadblock/LC7 domain"/>
    <property type="match status" value="1"/>
</dbReference>
<gene>
    <name evidence="2" type="ORF">RM780_03755</name>
</gene>
<organism evidence="2 3">
    <name type="scientific">Streptomyces boetiae</name>
    <dbReference type="NCBI Taxonomy" id="3075541"/>
    <lineage>
        <taxon>Bacteria</taxon>
        <taxon>Bacillati</taxon>
        <taxon>Actinomycetota</taxon>
        <taxon>Actinomycetes</taxon>
        <taxon>Kitasatosporales</taxon>
        <taxon>Streptomycetaceae</taxon>
        <taxon>Streptomyces</taxon>
    </lineage>
</organism>
<dbReference type="InterPro" id="IPR053141">
    <property type="entry name" value="Mycobact_SerProt_Inhib_Rv3364c"/>
</dbReference>
<dbReference type="Pfam" id="PF03259">
    <property type="entry name" value="Robl_LC7"/>
    <property type="match status" value="1"/>
</dbReference>
<name>A0ABU2L3E2_9ACTN</name>
<feature type="domain" description="Roadblock/LAMTOR2" evidence="1">
    <location>
        <begin position="12"/>
        <end position="102"/>
    </location>
</feature>
<dbReference type="PANTHER" id="PTHR36222:SF1">
    <property type="entry name" value="SERINE PROTEASE INHIBITOR RV3364C"/>
    <property type="match status" value="1"/>
</dbReference>
<reference evidence="3" key="1">
    <citation type="submission" date="2023-07" db="EMBL/GenBank/DDBJ databases">
        <title>30 novel species of actinomycetes from the DSMZ collection.</title>
        <authorList>
            <person name="Nouioui I."/>
        </authorList>
    </citation>
    <scope>NUCLEOTIDE SEQUENCE [LARGE SCALE GENOMIC DNA]</scope>
    <source>
        <strain evidence="3">DSM 44917</strain>
    </source>
</reference>
<dbReference type="SMART" id="SM00960">
    <property type="entry name" value="Robl_LC7"/>
    <property type="match status" value="1"/>
</dbReference>
<dbReference type="RefSeq" id="WP_311629001.1">
    <property type="nucleotide sequence ID" value="NZ_JAVREN010000004.1"/>
</dbReference>
<dbReference type="Gene3D" id="3.30.450.30">
    <property type="entry name" value="Dynein light chain 2a, cytoplasmic"/>
    <property type="match status" value="1"/>
</dbReference>
<keyword evidence="3" id="KW-1185">Reference proteome</keyword>
<sequence>MTATHTGDSGLTWLLDGLVDQTPETRHALVLSEDGLLLGCSSSLPREDAEQLSAIASGLQSLAQGTSRHFSGGPVRQTMIEMADLFLFVTAAGSGARLAVLASSAVDVGSIAYEMNMLVRQVGSFLTAAPRFPRVQGATAAPVGEPG</sequence>
<evidence type="ECO:0000313" key="2">
    <source>
        <dbReference type="EMBL" id="MDT0306078.1"/>
    </source>
</evidence>